<dbReference type="AlphaFoldDB" id="A0A9P8N2Q0"/>
<evidence type="ECO:0000256" key="1">
    <source>
        <dbReference type="SAM" id="MobiDB-lite"/>
    </source>
</evidence>
<evidence type="ECO:0000313" key="4">
    <source>
        <dbReference type="Proteomes" id="UP000824596"/>
    </source>
</evidence>
<organism evidence="3 4">
    <name type="scientific">Hirsutella rhossiliensis</name>
    <dbReference type="NCBI Taxonomy" id="111463"/>
    <lineage>
        <taxon>Eukaryota</taxon>
        <taxon>Fungi</taxon>
        <taxon>Dikarya</taxon>
        <taxon>Ascomycota</taxon>
        <taxon>Pezizomycotina</taxon>
        <taxon>Sordariomycetes</taxon>
        <taxon>Hypocreomycetidae</taxon>
        <taxon>Hypocreales</taxon>
        <taxon>Ophiocordycipitaceae</taxon>
        <taxon>Hirsutella</taxon>
    </lineage>
</organism>
<name>A0A9P8N2Q0_9HYPO</name>
<dbReference type="CDD" id="cd00229">
    <property type="entry name" value="SGNH_hydrolase"/>
    <property type="match status" value="1"/>
</dbReference>
<keyword evidence="4" id="KW-1185">Reference proteome</keyword>
<dbReference type="Gene3D" id="3.40.50.1110">
    <property type="entry name" value="SGNH hydrolase"/>
    <property type="match status" value="1"/>
</dbReference>
<accession>A0A9P8N2Q0</accession>
<dbReference type="InterPro" id="IPR036514">
    <property type="entry name" value="SGNH_hydro_sf"/>
</dbReference>
<dbReference type="GO" id="GO:0004622">
    <property type="term" value="F:phosphatidylcholine lysophospholipase activity"/>
    <property type="evidence" value="ECO:0007669"/>
    <property type="project" value="TreeGrafter"/>
</dbReference>
<dbReference type="PANTHER" id="PTHR30383">
    <property type="entry name" value="THIOESTERASE 1/PROTEASE 1/LYSOPHOSPHOLIPASE L1"/>
    <property type="match status" value="1"/>
</dbReference>
<proteinExistence type="predicted"/>
<sequence length="252" mass="27956">MARSRTPLRILCFGDSLTSGYHNYGLGEHPYSDALLDRLAAVLPDDSYDLEALADGEPGDVASRPAFQRRLREQLEERSFDWVIVLGGTNDLAYSISPHAIFNALKTCWDLALANGSKVLALTVPECAAKSASLDATRRGLNASILNYKQTNFYALDLFAKIPYHSLLEQDRDAFWDDGLHLTADGYDWMGRHIADGLLAILKQHDQPEAAKPATRKRRTKSDGDGQAFDEETGSPDVISQGYVVVRRRDLD</sequence>
<dbReference type="GeneID" id="68351731"/>
<evidence type="ECO:0000259" key="2">
    <source>
        <dbReference type="Pfam" id="PF13472"/>
    </source>
</evidence>
<dbReference type="OrthoDB" id="408760at2759"/>
<feature type="domain" description="SGNH hydrolase-type esterase" evidence="2">
    <location>
        <begin position="12"/>
        <end position="188"/>
    </location>
</feature>
<comment type="caution">
    <text evidence="3">The sequence shown here is derived from an EMBL/GenBank/DDBJ whole genome shotgun (WGS) entry which is preliminary data.</text>
</comment>
<dbReference type="InterPro" id="IPR013830">
    <property type="entry name" value="SGNH_hydro"/>
</dbReference>
<dbReference type="Pfam" id="PF13472">
    <property type="entry name" value="Lipase_GDSL_2"/>
    <property type="match status" value="1"/>
</dbReference>
<evidence type="ECO:0000313" key="3">
    <source>
        <dbReference type="EMBL" id="KAH0967193.1"/>
    </source>
</evidence>
<dbReference type="RefSeq" id="XP_044724706.1">
    <property type="nucleotide sequence ID" value="XM_044861073.1"/>
</dbReference>
<dbReference type="SUPFAM" id="SSF52266">
    <property type="entry name" value="SGNH hydrolase"/>
    <property type="match status" value="1"/>
</dbReference>
<gene>
    <name evidence="3" type="ORF">HRG_02602</name>
</gene>
<dbReference type="EMBL" id="JAIZPD010000002">
    <property type="protein sequence ID" value="KAH0967193.1"/>
    <property type="molecule type" value="Genomic_DNA"/>
</dbReference>
<dbReference type="Proteomes" id="UP000824596">
    <property type="component" value="Unassembled WGS sequence"/>
</dbReference>
<protein>
    <submittedName>
        <fullName evidence="3">GDSL-like lipase/Acylhydrolase family domain-containing protein</fullName>
    </submittedName>
</protein>
<dbReference type="InterPro" id="IPR051532">
    <property type="entry name" value="Ester_Hydrolysis_Enzymes"/>
</dbReference>
<feature type="region of interest" description="Disordered" evidence="1">
    <location>
        <begin position="208"/>
        <end position="241"/>
    </location>
</feature>
<reference evidence="3" key="1">
    <citation type="submission" date="2021-09" db="EMBL/GenBank/DDBJ databases">
        <title>A high-quality genome of the endoparasitic fungus Hirsutella rhossiliensis with a comparison of Hirsutella genomes reveals transposable elements contributing to genome size variation.</title>
        <authorList>
            <person name="Lin R."/>
            <person name="Jiao Y."/>
            <person name="Sun X."/>
            <person name="Ling J."/>
            <person name="Xie B."/>
            <person name="Cheng X."/>
        </authorList>
    </citation>
    <scope>NUCLEOTIDE SEQUENCE</scope>
    <source>
        <strain evidence="3">HR02</strain>
    </source>
</reference>
<dbReference type="PANTHER" id="PTHR30383:SF19">
    <property type="entry name" value="FIBRONECTIN TYPE-III DOMAIN-CONTAINING PROTEIN"/>
    <property type="match status" value="1"/>
</dbReference>